<protein>
    <submittedName>
        <fullName evidence="1">Uncharacterized protein</fullName>
    </submittedName>
</protein>
<evidence type="ECO:0000313" key="1">
    <source>
        <dbReference type="EMBL" id="KAJ3807359.1"/>
    </source>
</evidence>
<gene>
    <name evidence="1" type="ORF">F5876DRAFT_79776</name>
</gene>
<dbReference type="Proteomes" id="UP001163835">
    <property type="component" value="Unassembled WGS sequence"/>
</dbReference>
<organism evidence="1 2">
    <name type="scientific">Lentinula aff. lateritia</name>
    <dbReference type="NCBI Taxonomy" id="2804960"/>
    <lineage>
        <taxon>Eukaryota</taxon>
        <taxon>Fungi</taxon>
        <taxon>Dikarya</taxon>
        <taxon>Basidiomycota</taxon>
        <taxon>Agaricomycotina</taxon>
        <taxon>Agaricomycetes</taxon>
        <taxon>Agaricomycetidae</taxon>
        <taxon>Agaricales</taxon>
        <taxon>Marasmiineae</taxon>
        <taxon>Omphalotaceae</taxon>
        <taxon>Lentinula</taxon>
    </lineage>
</organism>
<sequence>MRSMLGAGHIFIIFSIPFLFSSVTNSVLIALRVEDNLAGIATAPVLAEGVFLRDLNDPSYITYYVVNVSSHSGQVIQSETPSDDQSTGSFAVQLDEPGTYLLEAQDGTNKIIATSNEVLVFASDSDSDSGSDSSSQSITSSTSVVPELSSSTATSFTITSPESISSTGMRAYPSNASWSLTSDTFIPTSSPLQSTVSDSTPTISSTESSNSAGNSSSSEDQRTRRTIGGTVGGVIALILLVVILTCYIMPYFRRKQNIDGGRIGDDEMRTSRWRRPWFEMVNFGSNAQSSIIPFALAASVSQRGATKEAMISERMTMRHDEGAASFTAVNVAGRSHGGSGTRRTIKSNTNQGQDHSTVDTPSSSRELILPTLIVSDASVSMATTSGDTLLVPLRRHTPPPSYISSVLPISSGT</sequence>
<reference evidence="1" key="1">
    <citation type="submission" date="2022-09" db="EMBL/GenBank/DDBJ databases">
        <title>A Global Phylogenomic Analysis of the Shiitake Genus Lentinula.</title>
        <authorList>
            <consortium name="DOE Joint Genome Institute"/>
            <person name="Sierra-Patev S."/>
            <person name="Min B."/>
            <person name="Naranjo-Ortiz M."/>
            <person name="Looney B."/>
            <person name="Konkel Z."/>
            <person name="Slot J.C."/>
            <person name="Sakamoto Y."/>
            <person name="Steenwyk J.L."/>
            <person name="Rokas A."/>
            <person name="Carro J."/>
            <person name="Camarero S."/>
            <person name="Ferreira P."/>
            <person name="Molpeceres G."/>
            <person name="Ruiz-Duenas F.J."/>
            <person name="Serrano A."/>
            <person name="Henrissat B."/>
            <person name="Drula E."/>
            <person name="Hughes K.W."/>
            <person name="Mata J.L."/>
            <person name="Ishikawa N.K."/>
            <person name="Vargas-Isla R."/>
            <person name="Ushijima S."/>
            <person name="Smith C.A."/>
            <person name="Ahrendt S."/>
            <person name="Andreopoulos W."/>
            <person name="He G."/>
            <person name="Labutti K."/>
            <person name="Lipzen A."/>
            <person name="Ng V."/>
            <person name="Riley R."/>
            <person name="Sandor L."/>
            <person name="Barry K."/>
            <person name="Martinez A.T."/>
            <person name="Xiao Y."/>
            <person name="Gibbons J.G."/>
            <person name="Terashima K."/>
            <person name="Grigoriev I.V."/>
            <person name="Hibbett D.S."/>
        </authorList>
    </citation>
    <scope>NUCLEOTIDE SEQUENCE</scope>
    <source>
        <strain evidence="1">TMI1499</strain>
    </source>
</reference>
<keyword evidence="2" id="KW-1185">Reference proteome</keyword>
<proteinExistence type="predicted"/>
<name>A0ACC1TS65_9AGAR</name>
<dbReference type="EMBL" id="MU795313">
    <property type="protein sequence ID" value="KAJ3807359.1"/>
    <property type="molecule type" value="Genomic_DNA"/>
</dbReference>
<comment type="caution">
    <text evidence="1">The sequence shown here is derived from an EMBL/GenBank/DDBJ whole genome shotgun (WGS) entry which is preliminary data.</text>
</comment>
<accession>A0ACC1TS65</accession>
<evidence type="ECO:0000313" key="2">
    <source>
        <dbReference type="Proteomes" id="UP001163835"/>
    </source>
</evidence>